<keyword evidence="4" id="KW-1185">Reference proteome</keyword>
<dbReference type="Gene3D" id="3.40.630.30">
    <property type="match status" value="1"/>
</dbReference>
<evidence type="ECO:0000259" key="2">
    <source>
        <dbReference type="PROSITE" id="PS51729"/>
    </source>
</evidence>
<dbReference type="InterPro" id="IPR045057">
    <property type="entry name" value="Gcn5-rel_NAT"/>
</dbReference>
<evidence type="ECO:0000259" key="1">
    <source>
        <dbReference type="PROSITE" id="PS51186"/>
    </source>
</evidence>
<dbReference type="Proteomes" id="UP000615455">
    <property type="component" value="Unassembled WGS sequence"/>
</dbReference>
<sequence>MSQVNPAFHEAEEEIVVQKQGNSYILSTLAGTVGEITYQLVDVDTWVIDHTFVDPRFRGRHLGRQLLDFVVEEAREKGRKIIPSCSFALEEFQQHAEYADVWSKSDTQYSDVYSSGSAEMK</sequence>
<dbReference type="PANTHER" id="PTHR31435">
    <property type="entry name" value="PROTEIN NATD1"/>
    <property type="match status" value="1"/>
</dbReference>
<dbReference type="PANTHER" id="PTHR31435:SF10">
    <property type="entry name" value="BSR4717 PROTEIN"/>
    <property type="match status" value="1"/>
</dbReference>
<organism evidence="3 4">
    <name type="scientific">Paenibacillus marchantiophytorum</name>
    <dbReference type="NCBI Taxonomy" id="1619310"/>
    <lineage>
        <taxon>Bacteria</taxon>
        <taxon>Bacillati</taxon>
        <taxon>Bacillota</taxon>
        <taxon>Bacilli</taxon>
        <taxon>Bacillales</taxon>
        <taxon>Paenibacillaceae</taxon>
        <taxon>Paenibacillus</taxon>
    </lineage>
</organism>
<gene>
    <name evidence="3" type="ORF">GCM10008018_56260</name>
</gene>
<dbReference type="PROSITE" id="PS51186">
    <property type="entry name" value="GNAT"/>
    <property type="match status" value="1"/>
</dbReference>
<accession>A0ABQ1F813</accession>
<comment type="caution">
    <text evidence="3">The sequence shown here is derived from an EMBL/GenBank/DDBJ whole genome shotgun (WGS) entry which is preliminary data.</text>
</comment>
<reference evidence="4" key="1">
    <citation type="journal article" date="2019" name="Int. J. Syst. Evol. Microbiol.">
        <title>The Global Catalogue of Microorganisms (GCM) 10K type strain sequencing project: providing services to taxonomists for standard genome sequencing and annotation.</title>
        <authorList>
            <consortium name="The Broad Institute Genomics Platform"/>
            <consortium name="The Broad Institute Genome Sequencing Center for Infectious Disease"/>
            <person name="Wu L."/>
            <person name="Ma J."/>
        </authorList>
    </citation>
    <scope>NUCLEOTIDE SEQUENCE [LARGE SCALE GENOMIC DNA]</scope>
    <source>
        <strain evidence="4">CGMCC 1.15043</strain>
    </source>
</reference>
<protein>
    <recommendedName>
        <fullName evidence="5">N-acetyltransferase</fullName>
    </recommendedName>
</protein>
<name>A0ABQ1F813_9BACL</name>
<proteinExistence type="predicted"/>
<evidence type="ECO:0000313" key="4">
    <source>
        <dbReference type="Proteomes" id="UP000615455"/>
    </source>
</evidence>
<dbReference type="RefSeq" id="WP_189018163.1">
    <property type="nucleotide sequence ID" value="NZ_BMHE01000043.1"/>
</dbReference>
<dbReference type="Pfam" id="PF14542">
    <property type="entry name" value="Acetyltransf_CG"/>
    <property type="match status" value="1"/>
</dbReference>
<dbReference type="InterPro" id="IPR031165">
    <property type="entry name" value="GNAT_YJDJ"/>
</dbReference>
<dbReference type="EMBL" id="BMHE01000043">
    <property type="protein sequence ID" value="GGA02958.1"/>
    <property type="molecule type" value="Genomic_DNA"/>
</dbReference>
<feature type="domain" description="N-acetyltransferase" evidence="2">
    <location>
        <begin position="16"/>
        <end position="103"/>
    </location>
</feature>
<dbReference type="CDD" id="cd04301">
    <property type="entry name" value="NAT_SF"/>
    <property type="match status" value="1"/>
</dbReference>
<dbReference type="SUPFAM" id="SSF55729">
    <property type="entry name" value="Acyl-CoA N-acyltransferases (Nat)"/>
    <property type="match status" value="1"/>
</dbReference>
<evidence type="ECO:0008006" key="5">
    <source>
        <dbReference type="Google" id="ProtNLM"/>
    </source>
</evidence>
<dbReference type="InterPro" id="IPR016181">
    <property type="entry name" value="Acyl_CoA_acyltransferase"/>
</dbReference>
<dbReference type="PROSITE" id="PS51729">
    <property type="entry name" value="GNAT_YJDJ"/>
    <property type="match status" value="1"/>
</dbReference>
<dbReference type="InterPro" id="IPR000182">
    <property type="entry name" value="GNAT_dom"/>
</dbReference>
<evidence type="ECO:0000313" key="3">
    <source>
        <dbReference type="EMBL" id="GGA02958.1"/>
    </source>
</evidence>
<feature type="domain" description="N-acetyltransferase" evidence="1">
    <location>
        <begin position="1"/>
        <end position="121"/>
    </location>
</feature>